<dbReference type="Pfam" id="PF22458">
    <property type="entry name" value="RsmF-B_ferredox"/>
    <property type="match status" value="1"/>
</dbReference>
<evidence type="ECO:0000256" key="5">
    <source>
        <dbReference type="PROSITE-ProRule" id="PRU01023"/>
    </source>
</evidence>
<feature type="domain" description="SAM-dependent MTase RsmB/NOP-type" evidence="6">
    <location>
        <begin position="141"/>
        <end position="402"/>
    </location>
</feature>
<evidence type="ECO:0000313" key="7">
    <source>
        <dbReference type="EMBL" id="QSX32045.1"/>
    </source>
</evidence>
<evidence type="ECO:0000256" key="2">
    <source>
        <dbReference type="ARBA" id="ARBA00022679"/>
    </source>
</evidence>
<dbReference type="InterPro" id="IPR049560">
    <property type="entry name" value="MeTrfase_RsmB-F_NOP2_cat"/>
</dbReference>
<dbReference type="Pfam" id="PF01189">
    <property type="entry name" value="Methyltr_RsmB-F"/>
    <property type="match status" value="1"/>
</dbReference>
<reference evidence="7 8" key="1">
    <citation type="submission" date="2021-03" db="EMBL/GenBank/DDBJ databases">
        <title>Novel species identification of genus Shewanella.</title>
        <authorList>
            <person name="Liu G."/>
            <person name="Zhang Q."/>
        </authorList>
    </citation>
    <scope>NUCLEOTIDE SEQUENCE [LARGE SCALE GENOMIC DNA]</scope>
    <source>
        <strain evidence="7 8">FJAT-51800</strain>
    </source>
</reference>
<dbReference type="PANTHER" id="PTHR22807:SF53">
    <property type="entry name" value="RIBOSOMAL RNA SMALL SUBUNIT METHYLTRANSFERASE B-RELATED"/>
    <property type="match status" value="1"/>
</dbReference>
<dbReference type="RefSeq" id="WP_207353290.1">
    <property type="nucleotide sequence ID" value="NZ_CP071503.1"/>
</dbReference>
<dbReference type="GO" id="GO:0008168">
    <property type="term" value="F:methyltransferase activity"/>
    <property type="evidence" value="ECO:0007669"/>
    <property type="project" value="UniProtKB-KW"/>
</dbReference>
<name>A0ABX7QMQ3_9GAMM</name>
<dbReference type="PANTHER" id="PTHR22807">
    <property type="entry name" value="NOP2 YEAST -RELATED NOL1/NOP2/FMU SUN DOMAIN-CONTAINING"/>
    <property type="match status" value="1"/>
</dbReference>
<proteinExistence type="inferred from homology"/>
<dbReference type="PROSITE" id="PS51686">
    <property type="entry name" value="SAM_MT_RSMB_NOP"/>
    <property type="match status" value="1"/>
</dbReference>
<feature type="binding site" evidence="5">
    <location>
        <position position="255"/>
    </location>
    <ligand>
        <name>S-adenosyl-L-methionine</name>
        <dbReference type="ChEBI" id="CHEBI:59789"/>
    </ligand>
</feature>
<evidence type="ECO:0000256" key="4">
    <source>
        <dbReference type="ARBA" id="ARBA00022884"/>
    </source>
</evidence>
<dbReference type="InterPro" id="IPR023267">
    <property type="entry name" value="RCMT"/>
</dbReference>
<dbReference type="Gene3D" id="3.40.50.150">
    <property type="entry name" value="Vaccinia Virus protein VP39"/>
    <property type="match status" value="1"/>
</dbReference>
<keyword evidence="8" id="KW-1185">Reference proteome</keyword>
<feature type="active site" description="Nucleophile" evidence="5">
    <location>
        <position position="353"/>
    </location>
</feature>
<evidence type="ECO:0000256" key="3">
    <source>
        <dbReference type="ARBA" id="ARBA00022691"/>
    </source>
</evidence>
<gene>
    <name evidence="7" type="ORF">JYB87_09590</name>
</gene>
<dbReference type="PRINTS" id="PR02008">
    <property type="entry name" value="RCMTFAMILY"/>
</dbReference>
<evidence type="ECO:0000256" key="1">
    <source>
        <dbReference type="ARBA" id="ARBA00022603"/>
    </source>
</evidence>
<comment type="similarity">
    <text evidence="5">Belongs to the class I-like SAM-binding methyltransferase superfamily. RsmB/NOP family.</text>
</comment>
<keyword evidence="2 5" id="KW-0808">Transferase</keyword>
<dbReference type="InterPro" id="IPR029063">
    <property type="entry name" value="SAM-dependent_MTases_sf"/>
</dbReference>
<keyword evidence="3 5" id="KW-0949">S-adenosyl-L-methionine</keyword>
<organism evidence="7 8">
    <name type="scientific">Shewanella avicenniae</name>
    <dbReference type="NCBI Taxonomy" id="2814294"/>
    <lineage>
        <taxon>Bacteria</taxon>
        <taxon>Pseudomonadati</taxon>
        <taxon>Pseudomonadota</taxon>
        <taxon>Gammaproteobacteria</taxon>
        <taxon>Alteromonadales</taxon>
        <taxon>Shewanellaceae</taxon>
        <taxon>Shewanella</taxon>
    </lineage>
</organism>
<dbReference type="CDD" id="cd02440">
    <property type="entry name" value="AdoMet_MTases"/>
    <property type="match status" value="1"/>
</dbReference>
<evidence type="ECO:0000313" key="8">
    <source>
        <dbReference type="Proteomes" id="UP000662770"/>
    </source>
</evidence>
<accession>A0ABX7QMQ3</accession>
<dbReference type="GO" id="GO:0032259">
    <property type="term" value="P:methylation"/>
    <property type="evidence" value="ECO:0007669"/>
    <property type="project" value="UniProtKB-KW"/>
</dbReference>
<evidence type="ECO:0000259" key="6">
    <source>
        <dbReference type="PROSITE" id="PS51686"/>
    </source>
</evidence>
<keyword evidence="1 5" id="KW-0489">Methyltransferase</keyword>
<dbReference type="Proteomes" id="UP000662770">
    <property type="component" value="Chromosome"/>
</dbReference>
<dbReference type="SUPFAM" id="SSF53335">
    <property type="entry name" value="S-adenosyl-L-methionine-dependent methyltransferases"/>
    <property type="match status" value="1"/>
</dbReference>
<protein>
    <submittedName>
        <fullName evidence="7">RsmB/NOP family class I SAM-dependent RNA methyltransferase</fullName>
    </submittedName>
</protein>
<comment type="caution">
    <text evidence="5">Lacks conserved residue(s) required for the propagation of feature annotation.</text>
</comment>
<dbReference type="EMBL" id="CP071503">
    <property type="protein sequence ID" value="QSX32045.1"/>
    <property type="molecule type" value="Genomic_DNA"/>
</dbReference>
<dbReference type="InterPro" id="IPR054728">
    <property type="entry name" value="RsmB-like_ferredoxin"/>
</dbReference>
<sequence>MSGAMLSVEQAELIIAVAEQVLIDGATLDRAYSKVFAGKRLASSDQALISSHAGALLRKLNYYAAVAEVNLPIAPAQLQSLVAVYFQLHQLRSPAIRIQLSDSQLNERVAQLQQYPALVDGCPEWLDILGQQQLAERWPAERAALAAEPKRYVRANLLKTTTDKLASRLANEGISSQAVVNVATALEITNNASLFRTESYNDGWFEQQDAGSQMVAEVLDVKPGMRVIDACAGNGGKTLAIAAMMQGKGRLLAMDVEQWKLDNLKKRAKRAGAHNIETRLITSSKTIKRIAMSADRVLLDVPCSGLGVLKRHPDTKWGDTESRLPVLAELQAHILGSYSRMLKVDGILVYATCSIMPSENRAQVQRFVTEKPQFELIEDSTVWPSETGFDGFYWAKIKRIAE</sequence>
<dbReference type="InterPro" id="IPR001678">
    <property type="entry name" value="MeTrfase_RsmB-F_NOP2_dom"/>
</dbReference>
<keyword evidence="4 5" id="KW-0694">RNA-binding</keyword>
<feature type="binding site" evidence="5">
    <location>
        <position position="300"/>
    </location>
    <ligand>
        <name>S-adenosyl-L-methionine</name>
        <dbReference type="ChEBI" id="CHEBI:59789"/>
    </ligand>
</feature>